<dbReference type="Pfam" id="PF23173">
    <property type="entry name" value="bHLH_SAC51"/>
    <property type="match status" value="1"/>
</dbReference>
<dbReference type="EMBL" id="RDQH01000330">
    <property type="protein sequence ID" value="RXI00845.1"/>
    <property type="molecule type" value="Genomic_DNA"/>
</dbReference>
<evidence type="ECO:0000313" key="2">
    <source>
        <dbReference type="EMBL" id="RXI00845.1"/>
    </source>
</evidence>
<proteinExistence type="predicted"/>
<name>A0A498K4D6_MALDO</name>
<protein>
    <recommendedName>
        <fullName evidence="4">BHLH domain-containing protein</fullName>
    </recommendedName>
</protein>
<keyword evidence="3" id="KW-1185">Reference proteome</keyword>
<feature type="region of interest" description="Disordered" evidence="1">
    <location>
        <begin position="516"/>
        <end position="542"/>
    </location>
</feature>
<sequence>MERSETRRSVPRLVRLKRMERVVSRDEFWNHLCTKLDFILGHVWIGSVVFGVHLDPRSSLLRLLVNGFSPGHTALHYFGACHVVKHASTDICDLYKTTRRAIPAIASPSSFLTTAKQQREPVRFFSSDQISDPSKSFHFALLASIILPSGILWIEWFHQGSSVVMVCQGASQTKFRALKHENGMAGRPTIIVRVIACFQPLQDCQAEYFRQLLKPITTQKVIERDPFSWMVKANNSFPFTQHSARKLPYLNRTSMLLEHVQHECFPSSTNEGTWPVSGHMALPASTVSGIRSLNAKEANKDRGLLQYLPPHLQTLLPPPNSYLHEKQSPFSFEFGGGMAVPNANPGSSQKGFFIFDQSGNETRLIYNSVCPPSQYPPMASAKLGCGYDSHKLGQTTSMDQIGPTKCFLFEETGENHIIEESEMHEDTEEINALLYSDDDDDDDDCGEDDEVKSTGHSPFCRQENYGKNEDVEEVAEKMFSSESDPPNKRHKLLDGGYVQLSPVKTVINSLQLDKSHEYGNNTESSNTLGQSQGEEASWSKGKMKSKTDKICETVRVLESLIPGAKGKDPVWIIDEAIDYLKSMKLKAETLGVSFH</sequence>
<dbReference type="InterPro" id="IPR037546">
    <property type="entry name" value="SAC51-like"/>
</dbReference>
<comment type="caution">
    <text evidence="2">The sequence shown here is derived from an EMBL/GenBank/DDBJ whole genome shotgun (WGS) entry which is preliminary data.</text>
</comment>
<dbReference type="PANTHER" id="PTHR36066">
    <property type="entry name" value="TRANSCRIPTION FACTOR BHLH145"/>
    <property type="match status" value="1"/>
</dbReference>
<evidence type="ECO:0000256" key="1">
    <source>
        <dbReference type="SAM" id="MobiDB-lite"/>
    </source>
</evidence>
<dbReference type="Proteomes" id="UP000290289">
    <property type="component" value="Chromosome 4"/>
</dbReference>
<accession>A0A498K4D6</accession>
<evidence type="ECO:0000313" key="3">
    <source>
        <dbReference type="Proteomes" id="UP000290289"/>
    </source>
</evidence>
<dbReference type="AlphaFoldDB" id="A0A498K4D6"/>
<feature type="region of interest" description="Disordered" evidence="1">
    <location>
        <begin position="435"/>
        <end position="467"/>
    </location>
</feature>
<gene>
    <name evidence="2" type="ORF">DVH24_001079</name>
</gene>
<organism evidence="2 3">
    <name type="scientific">Malus domestica</name>
    <name type="common">Apple</name>
    <name type="synonym">Pyrus malus</name>
    <dbReference type="NCBI Taxonomy" id="3750"/>
    <lineage>
        <taxon>Eukaryota</taxon>
        <taxon>Viridiplantae</taxon>
        <taxon>Streptophyta</taxon>
        <taxon>Embryophyta</taxon>
        <taxon>Tracheophyta</taxon>
        <taxon>Spermatophyta</taxon>
        <taxon>Magnoliopsida</taxon>
        <taxon>eudicotyledons</taxon>
        <taxon>Gunneridae</taxon>
        <taxon>Pentapetalae</taxon>
        <taxon>rosids</taxon>
        <taxon>fabids</taxon>
        <taxon>Rosales</taxon>
        <taxon>Rosaceae</taxon>
        <taxon>Amygdaloideae</taxon>
        <taxon>Maleae</taxon>
        <taxon>Malus</taxon>
    </lineage>
</organism>
<feature type="compositionally biased region" description="Acidic residues" evidence="1">
    <location>
        <begin position="436"/>
        <end position="450"/>
    </location>
</feature>
<dbReference type="PANTHER" id="PTHR36066:SF8">
    <property type="entry name" value="TRANSCRIPTION FACTOR SAC51"/>
    <property type="match status" value="1"/>
</dbReference>
<feature type="compositionally biased region" description="Polar residues" evidence="1">
    <location>
        <begin position="516"/>
        <end position="534"/>
    </location>
</feature>
<reference evidence="2 3" key="1">
    <citation type="submission" date="2018-10" db="EMBL/GenBank/DDBJ databases">
        <title>A high-quality apple genome assembly.</title>
        <authorList>
            <person name="Hu J."/>
        </authorList>
    </citation>
    <scope>NUCLEOTIDE SEQUENCE [LARGE SCALE GENOMIC DNA]</scope>
    <source>
        <strain evidence="3">cv. HFTH1</strain>
        <tissue evidence="2">Young leaf</tissue>
    </source>
</reference>
<evidence type="ECO:0008006" key="4">
    <source>
        <dbReference type="Google" id="ProtNLM"/>
    </source>
</evidence>